<sequence>MQCKSVLWIAQLAYKFPHVDTLEAPPAQFLVKLVANMKTFYLPNVWTMICISILFWKIKSLI</sequence>
<keyword evidence="1" id="KW-1133">Transmembrane helix</keyword>
<dbReference type="AlphaFoldDB" id="M4BND5"/>
<evidence type="ECO:0000313" key="2">
    <source>
        <dbReference type="EnsemblProtists" id="HpaP807923"/>
    </source>
</evidence>
<accession>M4BND5</accession>
<protein>
    <submittedName>
        <fullName evidence="2">Uncharacterized protein</fullName>
    </submittedName>
</protein>
<dbReference type="HOGENOM" id="CLU_2908879_0_0_1"/>
<reference evidence="3" key="1">
    <citation type="journal article" date="2010" name="Science">
        <title>Signatures of adaptation to obligate biotrophy in the Hyaloperonospora arabidopsidis genome.</title>
        <authorList>
            <person name="Baxter L."/>
            <person name="Tripathy S."/>
            <person name="Ishaque N."/>
            <person name="Boot N."/>
            <person name="Cabral A."/>
            <person name="Kemen E."/>
            <person name="Thines M."/>
            <person name="Ah-Fong A."/>
            <person name="Anderson R."/>
            <person name="Badejoko W."/>
            <person name="Bittner-Eddy P."/>
            <person name="Boore J.L."/>
            <person name="Chibucos M.C."/>
            <person name="Coates M."/>
            <person name="Dehal P."/>
            <person name="Delehaunty K."/>
            <person name="Dong S."/>
            <person name="Downton P."/>
            <person name="Dumas B."/>
            <person name="Fabro G."/>
            <person name="Fronick C."/>
            <person name="Fuerstenberg S.I."/>
            <person name="Fulton L."/>
            <person name="Gaulin E."/>
            <person name="Govers F."/>
            <person name="Hughes L."/>
            <person name="Humphray S."/>
            <person name="Jiang R.H."/>
            <person name="Judelson H."/>
            <person name="Kamoun S."/>
            <person name="Kyung K."/>
            <person name="Meijer H."/>
            <person name="Minx P."/>
            <person name="Morris P."/>
            <person name="Nelson J."/>
            <person name="Phuntumart V."/>
            <person name="Qutob D."/>
            <person name="Rehmany A."/>
            <person name="Rougon-Cardoso A."/>
            <person name="Ryden P."/>
            <person name="Torto-Alalibo T."/>
            <person name="Studholme D."/>
            <person name="Wang Y."/>
            <person name="Win J."/>
            <person name="Wood J."/>
            <person name="Clifton S.W."/>
            <person name="Rogers J."/>
            <person name="Van den Ackerveken G."/>
            <person name="Jones J.D."/>
            <person name="McDowell J.M."/>
            <person name="Beynon J."/>
            <person name="Tyler B.M."/>
        </authorList>
    </citation>
    <scope>NUCLEOTIDE SEQUENCE [LARGE SCALE GENOMIC DNA]</scope>
    <source>
        <strain evidence="3">Emoy2</strain>
    </source>
</reference>
<name>M4BND5_HYAAE</name>
<evidence type="ECO:0000256" key="1">
    <source>
        <dbReference type="SAM" id="Phobius"/>
    </source>
</evidence>
<keyword evidence="1" id="KW-0472">Membrane</keyword>
<proteinExistence type="predicted"/>
<dbReference type="InParanoid" id="M4BND5"/>
<keyword evidence="3" id="KW-1185">Reference proteome</keyword>
<reference evidence="2" key="2">
    <citation type="submission" date="2015-06" db="UniProtKB">
        <authorList>
            <consortium name="EnsemblProtists"/>
        </authorList>
    </citation>
    <scope>IDENTIFICATION</scope>
    <source>
        <strain evidence="2">Emoy2</strain>
    </source>
</reference>
<dbReference type="Proteomes" id="UP000011713">
    <property type="component" value="Unassembled WGS sequence"/>
</dbReference>
<keyword evidence="1" id="KW-0812">Transmembrane</keyword>
<evidence type="ECO:0000313" key="3">
    <source>
        <dbReference type="Proteomes" id="UP000011713"/>
    </source>
</evidence>
<organism evidence="2 3">
    <name type="scientific">Hyaloperonospora arabidopsidis (strain Emoy2)</name>
    <name type="common">Downy mildew agent</name>
    <name type="synonym">Peronospora arabidopsidis</name>
    <dbReference type="NCBI Taxonomy" id="559515"/>
    <lineage>
        <taxon>Eukaryota</taxon>
        <taxon>Sar</taxon>
        <taxon>Stramenopiles</taxon>
        <taxon>Oomycota</taxon>
        <taxon>Peronosporomycetes</taxon>
        <taxon>Peronosporales</taxon>
        <taxon>Peronosporaceae</taxon>
        <taxon>Hyaloperonospora</taxon>
    </lineage>
</organism>
<dbReference type="EMBL" id="JH598455">
    <property type="status" value="NOT_ANNOTATED_CDS"/>
    <property type="molecule type" value="Genomic_DNA"/>
</dbReference>
<dbReference type="VEuPathDB" id="FungiDB:HpaG807923"/>
<dbReference type="EnsemblProtists" id="HpaT807923">
    <property type="protein sequence ID" value="HpaP807923"/>
    <property type="gene ID" value="HpaG807923"/>
</dbReference>
<feature type="transmembrane region" description="Helical" evidence="1">
    <location>
        <begin position="40"/>
        <end position="58"/>
    </location>
</feature>